<dbReference type="OrthoDB" id="9801008at2"/>
<dbReference type="CDD" id="cd00093">
    <property type="entry name" value="HTH_XRE"/>
    <property type="match status" value="1"/>
</dbReference>
<comment type="caution">
    <text evidence="3">The sequence shown here is derived from an EMBL/GenBank/DDBJ whole genome shotgun (WGS) entry which is preliminary data.</text>
</comment>
<dbReference type="Pfam" id="PF01381">
    <property type="entry name" value="HTH_3"/>
    <property type="match status" value="1"/>
</dbReference>
<evidence type="ECO:0000256" key="1">
    <source>
        <dbReference type="ARBA" id="ARBA00023125"/>
    </source>
</evidence>
<dbReference type="RefSeq" id="WP_069431322.1">
    <property type="nucleotide sequence ID" value="NZ_MEHA01000003.1"/>
</dbReference>
<proteinExistence type="predicted"/>
<dbReference type="GO" id="GO:0003677">
    <property type="term" value="F:DNA binding"/>
    <property type="evidence" value="ECO:0007669"/>
    <property type="project" value="UniProtKB-KW"/>
</dbReference>
<reference evidence="3 4" key="1">
    <citation type="submission" date="2016-08" db="EMBL/GenBank/DDBJ databases">
        <authorList>
            <person name="Seilhamer J.J."/>
        </authorList>
    </citation>
    <scope>NUCLEOTIDE SEQUENCE [LARGE SCALE GENOMIC DNA]</scope>
    <source>
        <strain evidence="3 4">NML150140-1</strain>
    </source>
</reference>
<dbReference type="SMART" id="SM00530">
    <property type="entry name" value="HTH_XRE"/>
    <property type="match status" value="1"/>
</dbReference>
<dbReference type="PANTHER" id="PTHR46558:SF11">
    <property type="entry name" value="HTH-TYPE TRANSCRIPTIONAL REGULATOR XRE"/>
    <property type="match status" value="1"/>
</dbReference>
<organism evidence="3 4">
    <name type="scientific">Eisenbergiella tayi</name>
    <dbReference type="NCBI Taxonomy" id="1432052"/>
    <lineage>
        <taxon>Bacteria</taxon>
        <taxon>Bacillati</taxon>
        <taxon>Bacillota</taxon>
        <taxon>Clostridia</taxon>
        <taxon>Lachnospirales</taxon>
        <taxon>Lachnospiraceae</taxon>
        <taxon>Eisenbergiella</taxon>
    </lineage>
</organism>
<dbReference type="SUPFAM" id="SSF47413">
    <property type="entry name" value="lambda repressor-like DNA-binding domains"/>
    <property type="match status" value="1"/>
</dbReference>
<name>A0A1E3UM89_9FIRM</name>
<evidence type="ECO:0000313" key="4">
    <source>
        <dbReference type="Proteomes" id="UP000094271"/>
    </source>
</evidence>
<evidence type="ECO:0000313" key="3">
    <source>
        <dbReference type="EMBL" id="ODR54161.1"/>
    </source>
</evidence>
<gene>
    <name evidence="3" type="ORF">BEI59_06305</name>
</gene>
<dbReference type="EMBL" id="MEHA01000003">
    <property type="protein sequence ID" value="ODR54161.1"/>
    <property type="molecule type" value="Genomic_DNA"/>
</dbReference>
<dbReference type="PANTHER" id="PTHR46558">
    <property type="entry name" value="TRACRIPTIONAL REGULATORY PROTEIN-RELATED-RELATED"/>
    <property type="match status" value="1"/>
</dbReference>
<feature type="domain" description="HTH cro/C1-type" evidence="2">
    <location>
        <begin position="7"/>
        <end position="61"/>
    </location>
</feature>
<dbReference type="InterPro" id="IPR010982">
    <property type="entry name" value="Lambda_DNA-bd_dom_sf"/>
</dbReference>
<dbReference type="InterPro" id="IPR001387">
    <property type="entry name" value="Cro/C1-type_HTH"/>
</dbReference>
<sequence length="70" mass="8185">MTFADAILKLRSERRLSQAQLAKELGVSYTSVNRWENGRSLPTKMMLLVIRRYCEEHHLEFSCEEVGRLS</sequence>
<keyword evidence="1" id="KW-0238">DNA-binding</keyword>
<dbReference type="Proteomes" id="UP000094271">
    <property type="component" value="Unassembled WGS sequence"/>
</dbReference>
<dbReference type="AlphaFoldDB" id="A0A1E3UM89"/>
<protein>
    <recommendedName>
        <fullName evidence="2">HTH cro/C1-type domain-containing protein</fullName>
    </recommendedName>
</protein>
<evidence type="ECO:0000259" key="2">
    <source>
        <dbReference type="PROSITE" id="PS50943"/>
    </source>
</evidence>
<accession>A0A1E3UM89</accession>
<dbReference type="Gene3D" id="1.10.260.40">
    <property type="entry name" value="lambda repressor-like DNA-binding domains"/>
    <property type="match status" value="1"/>
</dbReference>
<dbReference type="PROSITE" id="PS50943">
    <property type="entry name" value="HTH_CROC1"/>
    <property type="match status" value="1"/>
</dbReference>